<dbReference type="InterPro" id="IPR029058">
    <property type="entry name" value="AB_hydrolase_fold"/>
</dbReference>
<accession>A0A1L6TF13</accession>
<evidence type="ECO:0000313" key="1">
    <source>
        <dbReference type="EMBL" id="ALB24086.1"/>
    </source>
</evidence>
<evidence type="ECO:0000313" key="2">
    <source>
        <dbReference type="Proteomes" id="UP000029558"/>
    </source>
</evidence>
<dbReference type="Gene3D" id="3.40.50.1820">
    <property type="entry name" value="alpha/beta hydrolase"/>
    <property type="match status" value="1"/>
</dbReference>
<gene>
    <name evidence="1" type="ORF">KU39_2911</name>
</gene>
<organism evidence="1 2">
    <name type="scientific">Piscirickettsia salmonis</name>
    <dbReference type="NCBI Taxonomy" id="1238"/>
    <lineage>
        <taxon>Bacteria</taxon>
        <taxon>Pseudomonadati</taxon>
        <taxon>Pseudomonadota</taxon>
        <taxon>Gammaproteobacteria</taxon>
        <taxon>Thiotrichales</taxon>
        <taxon>Piscirickettsiaceae</taxon>
        <taxon>Piscirickettsia</taxon>
    </lineage>
</organism>
<dbReference type="GO" id="GO:0016787">
    <property type="term" value="F:hydrolase activity"/>
    <property type="evidence" value="ECO:0007669"/>
    <property type="project" value="UniProtKB-KW"/>
</dbReference>
<reference evidence="1 2" key="1">
    <citation type="journal article" date="2014" name="Genome Announc.">
        <title>Comparative Genome Analysis of Two Isolates of the Fish Pathogen Piscirickettsia salmonis from Different Hosts Reveals Major Differences in Virulence-Associated Secretion Systems.</title>
        <authorList>
            <person name="Bohle H."/>
            <person name="Henriquez P."/>
            <person name="Grothusen H."/>
            <person name="Navas E."/>
            <person name="Sandoval A."/>
            <person name="Bustamante F."/>
            <person name="Bustos P."/>
            <person name="Mancilla M."/>
        </authorList>
    </citation>
    <scope>NUCLEOTIDE SEQUENCE [LARGE SCALE GENOMIC DNA]</scope>
    <source>
        <strain evidence="2">B1-32597</strain>
    </source>
</reference>
<name>A0A1L6TF13_PISSA</name>
<protein>
    <submittedName>
        <fullName evidence="1">Alpha/beta hydrolase fold family protein</fullName>
    </submittedName>
</protein>
<dbReference type="Pfam" id="PF00561">
    <property type="entry name" value="Abhydrolase_1"/>
    <property type="match status" value="1"/>
</dbReference>
<keyword evidence="1" id="KW-0378">Hydrolase</keyword>
<dbReference type="SUPFAM" id="SSF53474">
    <property type="entry name" value="alpha/beta-Hydrolases"/>
    <property type="match status" value="1"/>
</dbReference>
<dbReference type="OrthoDB" id="9767934at2"/>
<dbReference type="Proteomes" id="UP000029558">
    <property type="component" value="Chromosome"/>
</dbReference>
<sequence length="355" mass="40466">MLDLMQLEQEVFDYQTRLQEFAALTKEESRSDIMPEQALVGELIAENSLWQLQSYSNNKTGRPLLVVYALLNSPRILDLSKDCSFLAGLIRAGFDVYLLSWKNDQHVAGVRSYHEYIINQGLSQAVDTVLLHCKQPQLELLGVCQGGVFSLCLSLLQPDKLKRLILMGTPVDLHTADNILMQRAKRSIALKGQLNYVRAKAGKLINSRSINHWLACQQPTRLLMLKYANFIHLEPQQRHEFYQLEQWLWGSGWLSADALNEFIDDFYVNNLLFSGRLLIEEQPLYLASLAVPTLNLYANHDSLVPASASQALGQVVQHERLDYQEYGFNTGHIGLYISDKVQMQVIEKIVMTIEK</sequence>
<dbReference type="InterPro" id="IPR000073">
    <property type="entry name" value="AB_hydrolase_1"/>
</dbReference>
<proteinExistence type="predicted"/>
<dbReference type="RefSeq" id="WP_017378103.1">
    <property type="nucleotide sequence ID" value="NZ_CP012508.1"/>
</dbReference>
<dbReference type="AlphaFoldDB" id="A0A1L6TF13"/>
<dbReference type="PANTHER" id="PTHR36837:SF2">
    <property type="entry name" value="POLY(3-HYDROXYALKANOATE) POLYMERASE SUBUNIT PHAC"/>
    <property type="match status" value="1"/>
</dbReference>
<dbReference type="PANTHER" id="PTHR36837">
    <property type="entry name" value="POLY(3-HYDROXYALKANOATE) POLYMERASE SUBUNIT PHAC"/>
    <property type="match status" value="1"/>
</dbReference>
<dbReference type="InterPro" id="IPR051321">
    <property type="entry name" value="PHA/PHB_synthase"/>
</dbReference>
<dbReference type="EMBL" id="CP012508">
    <property type="protein sequence ID" value="ALB24086.1"/>
    <property type="molecule type" value="Genomic_DNA"/>
</dbReference>